<evidence type="ECO:0000256" key="6">
    <source>
        <dbReference type="PIRSR" id="PIRSR602401-1"/>
    </source>
</evidence>
<dbReference type="AlphaFoldDB" id="A0A8H8QWB9"/>
<dbReference type="GO" id="GO:0016705">
    <property type="term" value="F:oxidoreductase activity, acting on paired donors, with incorporation or reduction of molecular oxygen"/>
    <property type="evidence" value="ECO:0007669"/>
    <property type="project" value="InterPro"/>
</dbReference>
<dbReference type="PANTHER" id="PTHR24305">
    <property type="entry name" value="CYTOCHROME P450"/>
    <property type="match status" value="1"/>
</dbReference>
<evidence type="ECO:0000256" key="2">
    <source>
        <dbReference type="ARBA" id="ARBA00010617"/>
    </source>
</evidence>
<dbReference type="GeneID" id="41989053"/>
<evidence type="ECO:0000256" key="3">
    <source>
        <dbReference type="ARBA" id="ARBA00022617"/>
    </source>
</evidence>
<evidence type="ECO:0000256" key="7">
    <source>
        <dbReference type="RuleBase" id="RU000461"/>
    </source>
</evidence>
<evidence type="ECO:0000256" key="4">
    <source>
        <dbReference type="ARBA" id="ARBA00022723"/>
    </source>
</evidence>
<dbReference type="GO" id="GO:0004497">
    <property type="term" value="F:monooxygenase activity"/>
    <property type="evidence" value="ECO:0007669"/>
    <property type="project" value="UniProtKB-KW"/>
</dbReference>
<keyword evidence="4 6" id="KW-0479">Metal-binding</keyword>
<gene>
    <name evidence="8" type="primary">aclL_0</name>
    <name evidence="8" type="ORF">LHYA1_G008855</name>
</gene>
<dbReference type="PROSITE" id="PS00086">
    <property type="entry name" value="CYTOCHROME_P450"/>
    <property type="match status" value="1"/>
</dbReference>
<dbReference type="SUPFAM" id="SSF48264">
    <property type="entry name" value="Cytochrome P450"/>
    <property type="match status" value="1"/>
</dbReference>
<organism evidence="8 9">
    <name type="scientific">Lachnellula hyalina</name>
    <dbReference type="NCBI Taxonomy" id="1316788"/>
    <lineage>
        <taxon>Eukaryota</taxon>
        <taxon>Fungi</taxon>
        <taxon>Dikarya</taxon>
        <taxon>Ascomycota</taxon>
        <taxon>Pezizomycotina</taxon>
        <taxon>Leotiomycetes</taxon>
        <taxon>Helotiales</taxon>
        <taxon>Lachnaceae</taxon>
        <taxon>Lachnellula</taxon>
    </lineage>
</organism>
<keyword evidence="3 6" id="KW-0349">Heme</keyword>
<name>A0A8H8QWB9_9HELO</name>
<dbReference type="EMBL" id="QGMH01000253">
    <property type="protein sequence ID" value="TVY22564.1"/>
    <property type="molecule type" value="Genomic_DNA"/>
</dbReference>
<evidence type="ECO:0000256" key="5">
    <source>
        <dbReference type="ARBA" id="ARBA00023004"/>
    </source>
</evidence>
<evidence type="ECO:0000256" key="1">
    <source>
        <dbReference type="ARBA" id="ARBA00001971"/>
    </source>
</evidence>
<dbReference type="PANTHER" id="PTHR24305:SF210">
    <property type="entry name" value="CYTOCHROME P450 MONOOXYGENASE ASQL-RELATED"/>
    <property type="match status" value="1"/>
</dbReference>
<dbReference type="GO" id="GO:0020037">
    <property type="term" value="F:heme binding"/>
    <property type="evidence" value="ECO:0007669"/>
    <property type="project" value="InterPro"/>
</dbReference>
<dbReference type="OrthoDB" id="1470350at2759"/>
<proteinExistence type="inferred from homology"/>
<dbReference type="InterPro" id="IPR036396">
    <property type="entry name" value="Cyt_P450_sf"/>
</dbReference>
<feature type="binding site" description="axial binding residue" evidence="6">
    <location>
        <position position="332"/>
    </location>
    <ligand>
        <name>heme</name>
        <dbReference type="ChEBI" id="CHEBI:30413"/>
    </ligand>
    <ligandPart>
        <name>Fe</name>
        <dbReference type="ChEBI" id="CHEBI:18248"/>
    </ligandPart>
</feature>
<keyword evidence="9" id="KW-1185">Reference proteome</keyword>
<dbReference type="Pfam" id="PF00067">
    <property type="entry name" value="p450"/>
    <property type="match status" value="1"/>
</dbReference>
<sequence length="387" mass="44462">MKISCQYCLISIVSNDVDHARIRKTMAHAFSETALREQEPLLKEHITRLIKQLSRRVGQGERVDINEWYNLIAFDVVSDLSFGESLDAIQGGTRHEFIEGFFSACRYQPFFVMAREYRSIGLLLKAMMSIPSFKRVQEMGYQSTKDKVLRRIALKSDTRRDFMTYILRHNDKRGMSEFEIIGSTSVLVNAGGDTTAAALAAITFYLLRDPRVMKQAQDEVRRSFTNREAITSTTLGQITYLNAVIEEAFRIHPPTAGNFARRTGPEGDIIDGHFVPPDVSVGIHQWAATHFDTNFCDPDKFVPERWLPDAPERYKNDIKAASQPWSIGPRNCLGRNLAYLEIRSVLAHILWSFDMELRDESRNWATNQRFDIVWDRPPLYVELKGMQ</sequence>
<keyword evidence="7" id="KW-0560">Oxidoreductase</keyword>
<keyword evidence="7 8" id="KW-0503">Monooxygenase</keyword>
<dbReference type="InterPro" id="IPR001128">
    <property type="entry name" value="Cyt_P450"/>
</dbReference>
<protein>
    <submittedName>
        <fullName evidence="8">Cytochrome P450 monooxygenase</fullName>
    </submittedName>
</protein>
<dbReference type="InterPro" id="IPR002401">
    <property type="entry name" value="Cyt_P450_E_grp-I"/>
</dbReference>
<comment type="cofactor">
    <cofactor evidence="1 6">
        <name>heme</name>
        <dbReference type="ChEBI" id="CHEBI:30413"/>
    </cofactor>
</comment>
<keyword evidence="5 6" id="KW-0408">Iron</keyword>
<dbReference type="InterPro" id="IPR050121">
    <property type="entry name" value="Cytochrome_P450_monoxygenase"/>
</dbReference>
<accession>A0A8H8QWB9</accession>
<dbReference type="InterPro" id="IPR017972">
    <property type="entry name" value="Cyt_P450_CS"/>
</dbReference>
<dbReference type="CDD" id="cd11058">
    <property type="entry name" value="CYP60B-like"/>
    <property type="match status" value="1"/>
</dbReference>
<dbReference type="PRINTS" id="PR00385">
    <property type="entry name" value="P450"/>
</dbReference>
<dbReference type="PRINTS" id="PR00463">
    <property type="entry name" value="EP450I"/>
</dbReference>
<dbReference type="Proteomes" id="UP000431533">
    <property type="component" value="Unassembled WGS sequence"/>
</dbReference>
<dbReference type="Gene3D" id="1.10.630.10">
    <property type="entry name" value="Cytochrome P450"/>
    <property type="match status" value="1"/>
</dbReference>
<comment type="caution">
    <text evidence="8">The sequence shown here is derived from an EMBL/GenBank/DDBJ whole genome shotgun (WGS) entry which is preliminary data.</text>
</comment>
<dbReference type="GO" id="GO:0005506">
    <property type="term" value="F:iron ion binding"/>
    <property type="evidence" value="ECO:0007669"/>
    <property type="project" value="InterPro"/>
</dbReference>
<evidence type="ECO:0000313" key="8">
    <source>
        <dbReference type="EMBL" id="TVY22564.1"/>
    </source>
</evidence>
<evidence type="ECO:0000313" key="9">
    <source>
        <dbReference type="Proteomes" id="UP000431533"/>
    </source>
</evidence>
<comment type="similarity">
    <text evidence="2 7">Belongs to the cytochrome P450 family.</text>
</comment>
<reference evidence="8 9" key="1">
    <citation type="submission" date="2018-05" db="EMBL/GenBank/DDBJ databases">
        <title>Genome sequencing and assembly of the regulated plant pathogen Lachnellula willkommii and related sister species for the development of diagnostic species identification markers.</title>
        <authorList>
            <person name="Giroux E."/>
            <person name="Bilodeau G."/>
        </authorList>
    </citation>
    <scope>NUCLEOTIDE SEQUENCE [LARGE SCALE GENOMIC DNA]</scope>
    <source>
        <strain evidence="8 9">CBS 185.66</strain>
    </source>
</reference>
<dbReference type="RefSeq" id="XP_031001352.1">
    <property type="nucleotide sequence ID" value="XM_031153772.1"/>
</dbReference>